<feature type="region of interest" description="Disordered" evidence="2">
    <location>
        <begin position="46"/>
        <end position="183"/>
    </location>
</feature>
<keyword evidence="5" id="KW-1185">Reference proteome</keyword>
<dbReference type="OrthoDB" id="3942062at2759"/>
<dbReference type="AlphaFoldDB" id="A0A899G3C4"/>
<dbReference type="GO" id="GO:0005634">
    <property type="term" value="C:nucleus"/>
    <property type="evidence" value="ECO:0007669"/>
    <property type="project" value="TreeGrafter"/>
</dbReference>
<feature type="domain" description="Vps72/YL1 C-terminal" evidence="3">
    <location>
        <begin position="382"/>
        <end position="411"/>
    </location>
</feature>
<dbReference type="SMART" id="SM00993">
    <property type="entry name" value="YL1_C"/>
    <property type="match status" value="1"/>
</dbReference>
<dbReference type="EMBL" id="CP054539">
    <property type="protein sequence ID" value="QSL65828.1"/>
    <property type="molecule type" value="Genomic_DNA"/>
</dbReference>
<feature type="compositionally biased region" description="Polar residues" evidence="2">
    <location>
        <begin position="1"/>
        <end position="14"/>
    </location>
</feature>
<comment type="similarity">
    <text evidence="1">Belongs to the VPS72/YL1 family.</text>
</comment>
<protein>
    <recommendedName>
        <fullName evidence="3">Vps72/YL1 C-terminal domain-containing protein</fullName>
    </recommendedName>
</protein>
<feature type="compositionally biased region" description="Acidic residues" evidence="2">
    <location>
        <begin position="67"/>
        <end position="82"/>
    </location>
</feature>
<accession>A0A899G3C4</accession>
<dbReference type="Pfam" id="PF05764">
    <property type="entry name" value="YL1"/>
    <property type="match status" value="1"/>
</dbReference>
<dbReference type="InterPro" id="IPR013272">
    <property type="entry name" value="Vps72/YL1_C"/>
</dbReference>
<evidence type="ECO:0000256" key="1">
    <source>
        <dbReference type="ARBA" id="ARBA00006832"/>
    </source>
</evidence>
<dbReference type="Proteomes" id="UP000663699">
    <property type="component" value="Chromosome 8"/>
</dbReference>
<sequence>MSGTEQDSIDSMETNGGLAKGREKRITAGNRLQALLDEEYVAESIFDVGDDQDEDFEGDKNPLQDIEISESDEEESEGWSEGAEDREIERAEKKIRKRKPPEAFFKARKQSRGPGDGGCSKKPPCKAADAAKPGSVRHSSRIQTIENKILMDHRLREHRKRKSRQGTYAKMREKQMTQEERIAEARITEERNKQLLQKFIDMEKERKKNARSLLKTSKPLTGPFIRFLSKRVNESVDQRLFSAEKDSDQGGHAAMDGKEAIENVHDADNGSSDELSETLRENVAQNNKEALEGDGASADNGGAAMDMATMRENDDESISIHFDDRQSEELSNKEERNPIEDVSGNISRNYIILEGFPEPFDLDKQKNILFSHADPPIEPKKNRCLITGKTARYKDPVSGLYYSDLSAYQTICRIIRGDIPWSPIACTFVAILRPASGVPRNFHDSQPFQGE</sequence>
<name>A0A899G3C4_9ASCO</name>
<evidence type="ECO:0000256" key="2">
    <source>
        <dbReference type="SAM" id="MobiDB-lite"/>
    </source>
</evidence>
<feature type="region of interest" description="Disordered" evidence="2">
    <location>
        <begin position="1"/>
        <end position="25"/>
    </location>
</feature>
<feature type="compositionally biased region" description="Basic and acidic residues" evidence="2">
    <location>
        <begin position="170"/>
        <end position="183"/>
    </location>
</feature>
<proteinExistence type="inferred from homology"/>
<evidence type="ECO:0000313" key="5">
    <source>
        <dbReference type="Proteomes" id="UP000663699"/>
    </source>
</evidence>
<feature type="compositionally biased region" description="Basic and acidic residues" evidence="2">
    <location>
        <begin position="83"/>
        <end position="92"/>
    </location>
</feature>
<gene>
    <name evidence="4" type="ORF">MERGE_000106</name>
</gene>
<dbReference type="Pfam" id="PF08265">
    <property type="entry name" value="YL1_C"/>
    <property type="match status" value="1"/>
</dbReference>
<dbReference type="PANTHER" id="PTHR13275:SF4">
    <property type="entry name" value="VACUOLAR PROTEIN SORTING-ASSOCIATED PROTEIN 72 HOMOLOG"/>
    <property type="match status" value="1"/>
</dbReference>
<evidence type="ECO:0000259" key="3">
    <source>
        <dbReference type="SMART" id="SM00993"/>
    </source>
</evidence>
<dbReference type="InterPro" id="IPR046757">
    <property type="entry name" value="YL1_N"/>
</dbReference>
<feature type="compositionally biased region" description="Low complexity" evidence="2">
    <location>
        <begin position="121"/>
        <end position="133"/>
    </location>
</feature>
<evidence type="ECO:0000313" key="4">
    <source>
        <dbReference type="EMBL" id="QSL65828.1"/>
    </source>
</evidence>
<reference evidence="4" key="1">
    <citation type="submission" date="2020-06" db="EMBL/GenBank/DDBJ databases">
        <title>Genomes of multiple members of Pneumocystis genus reveal paths to human pathogen Pneumocystis jirovecii.</title>
        <authorList>
            <person name="Cisse O.H."/>
            <person name="Ma L."/>
            <person name="Dekker J."/>
            <person name="Khil P."/>
            <person name="Jo J."/>
            <person name="Brenchley J."/>
            <person name="Blair R."/>
            <person name="Pahar B."/>
            <person name="Chabe M."/>
            <person name="Van Rompay K.A."/>
            <person name="Keesler R."/>
            <person name="Sukura A."/>
            <person name="Hirsch V."/>
            <person name="Kutty G."/>
            <person name="Liu Y."/>
            <person name="Peng L."/>
            <person name="Chen J."/>
            <person name="Song J."/>
            <person name="Weissenbacher-Lang C."/>
            <person name="Xu J."/>
            <person name="Upham N.S."/>
            <person name="Stajich J.E."/>
            <person name="Cuomo C.A."/>
            <person name="Cushion M.T."/>
            <person name="Kovacs J.A."/>
        </authorList>
    </citation>
    <scope>NUCLEOTIDE SEQUENCE</scope>
    <source>
        <strain evidence="4">2A</strain>
    </source>
</reference>
<dbReference type="PANTHER" id="PTHR13275">
    <property type="entry name" value="YL-1 PROTEIN TRANSCRIPTION FACTOR-LIKE 1"/>
    <property type="match status" value="1"/>
</dbReference>
<organism evidence="4 5">
    <name type="scientific">Pneumocystis wakefieldiae</name>
    <dbReference type="NCBI Taxonomy" id="38082"/>
    <lineage>
        <taxon>Eukaryota</taxon>
        <taxon>Fungi</taxon>
        <taxon>Dikarya</taxon>
        <taxon>Ascomycota</taxon>
        <taxon>Taphrinomycotina</taxon>
        <taxon>Pneumocystomycetes</taxon>
        <taxon>Pneumocystaceae</taxon>
        <taxon>Pneumocystis</taxon>
    </lineage>
</organism>
<feature type="compositionally biased region" description="Acidic residues" evidence="2">
    <location>
        <begin position="48"/>
        <end position="57"/>
    </location>
</feature>